<evidence type="ECO:0000256" key="1">
    <source>
        <dbReference type="SAM" id="Phobius"/>
    </source>
</evidence>
<keyword evidence="3" id="KW-1185">Reference proteome</keyword>
<keyword evidence="1" id="KW-1133">Transmembrane helix</keyword>
<proteinExistence type="predicted"/>
<dbReference type="EMBL" id="PQXO01001453">
    <property type="protein sequence ID" value="TGO80978.1"/>
    <property type="molecule type" value="Genomic_DNA"/>
</dbReference>
<comment type="caution">
    <text evidence="2">The sequence shown here is derived from an EMBL/GenBank/DDBJ whole genome shotgun (WGS) entry which is preliminary data.</text>
</comment>
<gene>
    <name evidence="2" type="ORF">BPOR_1462g00020</name>
</gene>
<feature type="transmembrane region" description="Helical" evidence="1">
    <location>
        <begin position="74"/>
        <end position="101"/>
    </location>
</feature>
<reference evidence="2 3" key="1">
    <citation type="submission" date="2017-12" db="EMBL/GenBank/DDBJ databases">
        <title>Comparative genomics of Botrytis spp.</title>
        <authorList>
            <person name="Valero-Jimenez C.A."/>
            <person name="Tapia P."/>
            <person name="Veloso J."/>
            <person name="Silva-Moreno E."/>
            <person name="Staats M."/>
            <person name="Valdes J.H."/>
            <person name="Van Kan J.A.L."/>
        </authorList>
    </citation>
    <scope>NUCLEOTIDE SEQUENCE [LARGE SCALE GENOMIC DNA]</scope>
    <source>
        <strain evidence="2 3">MUCL3349</strain>
    </source>
</reference>
<evidence type="ECO:0000313" key="3">
    <source>
        <dbReference type="Proteomes" id="UP000297280"/>
    </source>
</evidence>
<accession>A0A4Z1K5P6</accession>
<dbReference type="AlphaFoldDB" id="A0A4Z1K5P6"/>
<evidence type="ECO:0000313" key="2">
    <source>
        <dbReference type="EMBL" id="TGO80978.1"/>
    </source>
</evidence>
<sequence length="124" mass="13844">MTHKYPDKELSQIIKELHEDIPSFLESPKFTRNEIEFIHAMNGVVNHGEEYFESPPTKSVPYPQAPRGGAAVKVVLFVTGFLILVIWLALASFCLLVYGAVGDVGAGEGGGDFWGFFQRLEEWL</sequence>
<name>A0A4Z1K5P6_9HELO</name>
<keyword evidence="1" id="KW-0472">Membrane</keyword>
<protein>
    <submittedName>
        <fullName evidence="2">Uncharacterized protein</fullName>
    </submittedName>
</protein>
<organism evidence="2 3">
    <name type="scientific">Botrytis porri</name>
    <dbReference type="NCBI Taxonomy" id="87229"/>
    <lineage>
        <taxon>Eukaryota</taxon>
        <taxon>Fungi</taxon>
        <taxon>Dikarya</taxon>
        <taxon>Ascomycota</taxon>
        <taxon>Pezizomycotina</taxon>
        <taxon>Leotiomycetes</taxon>
        <taxon>Helotiales</taxon>
        <taxon>Sclerotiniaceae</taxon>
        <taxon>Botrytis</taxon>
    </lineage>
</organism>
<keyword evidence="1" id="KW-0812">Transmembrane</keyword>
<dbReference type="Proteomes" id="UP000297280">
    <property type="component" value="Unassembled WGS sequence"/>
</dbReference>